<dbReference type="Proteomes" id="UP000019109">
    <property type="component" value="Unassembled WGS sequence"/>
</dbReference>
<feature type="chain" id="PRO_5004851706" description="Copper amine oxidase-like N-terminal domain-containing protein" evidence="1">
    <location>
        <begin position="24"/>
        <end position="407"/>
    </location>
</feature>
<keyword evidence="1" id="KW-0732">Signal</keyword>
<dbReference type="SUPFAM" id="SSF55383">
    <property type="entry name" value="Copper amine oxidase, domain N"/>
    <property type="match status" value="1"/>
</dbReference>
<dbReference type="InterPro" id="IPR036582">
    <property type="entry name" value="Mao_N_sf"/>
</dbReference>
<dbReference type="Gene3D" id="3.30.457.10">
    <property type="entry name" value="Copper amine oxidase-like, N-terminal domain"/>
    <property type="match status" value="1"/>
</dbReference>
<sequence length="407" mass="45851">MAKKLLFIVMCILALCFPLAVHASSNISVIVNGEKINFADQKPFIDSNSRTMVPIRFISESLNAQVDWIEKDRTVVIKKQETEISLVVGMKTAKVNNKEIKLDTSSVIVGGRTFVPVRFISEAFGAAVEWDGKNKVVTITTQSQNEIGQMPESSYYNELYNLFTLVPKGMKGSNIEQFVYYTFKEDGTVRDLNFTEEKIFKGQPLELSKGGVVFAPSDLSTVDSFTVQIFKNVPRTNKQLIGQYIYFSDLKPENLMVIEKSGFTFVTTKGFTPFEIKETGYNLMSKKLFIYNDKNLYVFSFIYDPLEQKYLSNAIMDSIIDSIEINGTKISLKKSTVPGKNGEVEDILLSKANYTSKMTVKENEARLKKKYFPQGLDLSDMVKIEGGTFIDDDGRKVTVKPSMSAKI</sequence>
<protein>
    <recommendedName>
        <fullName evidence="2">Copper amine oxidase-like N-terminal domain-containing protein</fullName>
    </recommendedName>
</protein>
<dbReference type="AlphaFoldDB" id="W4V2G7"/>
<dbReference type="STRING" id="1294263.JCM21531_1059"/>
<feature type="domain" description="Copper amine oxidase-like N-terminal" evidence="2">
    <location>
        <begin position="31"/>
        <end position="139"/>
    </location>
</feature>
<comment type="caution">
    <text evidence="3">The sequence shown here is derived from an EMBL/GenBank/DDBJ whole genome shotgun (WGS) entry which is preliminary data.</text>
</comment>
<organism evidence="3 4">
    <name type="scientific">Acetivibrio straminisolvens JCM 21531</name>
    <dbReference type="NCBI Taxonomy" id="1294263"/>
    <lineage>
        <taxon>Bacteria</taxon>
        <taxon>Bacillati</taxon>
        <taxon>Bacillota</taxon>
        <taxon>Clostridia</taxon>
        <taxon>Eubacteriales</taxon>
        <taxon>Oscillospiraceae</taxon>
        <taxon>Acetivibrio</taxon>
    </lineage>
</organism>
<name>W4V2G7_9FIRM</name>
<evidence type="ECO:0000256" key="1">
    <source>
        <dbReference type="SAM" id="SignalP"/>
    </source>
</evidence>
<dbReference type="RefSeq" id="WP_243467163.1">
    <property type="nucleotide sequence ID" value="NZ_BAVR01000009.1"/>
</dbReference>
<evidence type="ECO:0000313" key="4">
    <source>
        <dbReference type="Proteomes" id="UP000019109"/>
    </source>
</evidence>
<evidence type="ECO:0000313" key="3">
    <source>
        <dbReference type="EMBL" id="GAE87670.1"/>
    </source>
</evidence>
<dbReference type="EMBL" id="BAVR01000009">
    <property type="protein sequence ID" value="GAE87670.1"/>
    <property type="molecule type" value="Genomic_DNA"/>
</dbReference>
<dbReference type="Pfam" id="PF07833">
    <property type="entry name" value="Cu_amine_oxidN1"/>
    <property type="match status" value="1"/>
</dbReference>
<feature type="signal peptide" evidence="1">
    <location>
        <begin position="1"/>
        <end position="23"/>
    </location>
</feature>
<evidence type="ECO:0000259" key="2">
    <source>
        <dbReference type="Pfam" id="PF07833"/>
    </source>
</evidence>
<accession>W4V2G7</accession>
<keyword evidence="4" id="KW-1185">Reference proteome</keyword>
<proteinExistence type="predicted"/>
<reference evidence="3" key="1">
    <citation type="journal article" date="2014" name="Genome Announc.">
        <title>Draft Genome Sequence of Clostridium straminisolvens Strain JCM 21531T, Isolated from a Cellulose-Degrading Bacterial Community.</title>
        <authorList>
            <person name="Yuki M."/>
            <person name="Oshima K."/>
            <person name="Suda W."/>
            <person name="Sakamoto M."/>
            <person name="Kitamura K."/>
            <person name="Iida T."/>
            <person name="Hattori M."/>
            <person name="Ohkuma M."/>
        </authorList>
    </citation>
    <scope>NUCLEOTIDE SEQUENCE [LARGE SCALE GENOMIC DNA]</scope>
    <source>
        <strain evidence="3">JCM 21531</strain>
    </source>
</reference>
<dbReference type="InterPro" id="IPR012854">
    <property type="entry name" value="Cu_amine_oxidase-like_N"/>
</dbReference>
<gene>
    <name evidence="3" type="ORF">JCM21531_1059</name>
</gene>